<dbReference type="PROSITE" id="PS00139">
    <property type="entry name" value="THIOL_PROTEASE_CYS"/>
    <property type="match status" value="1"/>
</dbReference>
<evidence type="ECO:0000259" key="8">
    <source>
        <dbReference type="SMART" id="SM00645"/>
    </source>
</evidence>
<keyword evidence="11" id="KW-1185">Reference proteome</keyword>
<dbReference type="EMBL" id="JAMRDG010000001">
    <property type="protein sequence ID" value="KAJ3701169.1"/>
    <property type="molecule type" value="Genomic_DNA"/>
</dbReference>
<dbReference type="Gene3D" id="3.90.70.10">
    <property type="entry name" value="Cysteine proteinases"/>
    <property type="match status" value="1"/>
</dbReference>
<comment type="similarity">
    <text evidence="1">Belongs to the peptidase C1 family.</text>
</comment>
<dbReference type="GO" id="GO:0008234">
    <property type="term" value="F:cysteine-type peptidase activity"/>
    <property type="evidence" value="ECO:0007669"/>
    <property type="project" value="UniProtKB-KW"/>
</dbReference>
<dbReference type="InterPro" id="IPR000169">
    <property type="entry name" value="Pept_cys_AS"/>
</dbReference>
<dbReference type="FunFam" id="3.90.70.10:FF:000067">
    <property type="entry name" value="Senescence-specific cysteine protease"/>
    <property type="match status" value="1"/>
</dbReference>
<evidence type="ECO:0000256" key="2">
    <source>
        <dbReference type="ARBA" id="ARBA00022670"/>
    </source>
</evidence>
<feature type="domain" description="Peptidase C1A papain C-terminal" evidence="8">
    <location>
        <begin position="118"/>
        <end position="334"/>
    </location>
</feature>
<keyword evidence="4" id="KW-0378">Hydrolase</keyword>
<keyword evidence="3 7" id="KW-0732">Signal</keyword>
<dbReference type="GO" id="GO:0006508">
    <property type="term" value="P:proteolysis"/>
    <property type="evidence" value="ECO:0007669"/>
    <property type="project" value="UniProtKB-KW"/>
</dbReference>
<evidence type="ECO:0000256" key="6">
    <source>
        <dbReference type="ARBA" id="ARBA00023157"/>
    </source>
</evidence>
<dbReference type="InterPro" id="IPR025660">
    <property type="entry name" value="Pept_his_AS"/>
</dbReference>
<dbReference type="PANTHER" id="PTHR12411">
    <property type="entry name" value="CYSTEINE PROTEASE FAMILY C1-RELATED"/>
    <property type="match status" value="1"/>
</dbReference>
<evidence type="ECO:0000256" key="1">
    <source>
        <dbReference type="ARBA" id="ARBA00008455"/>
    </source>
</evidence>
<gene>
    <name evidence="10" type="ORF">LUZ61_004874</name>
</gene>
<feature type="domain" description="Cathepsin propeptide inhibitor" evidence="9">
    <location>
        <begin position="36"/>
        <end position="93"/>
    </location>
</feature>
<feature type="signal peptide" evidence="7">
    <location>
        <begin position="1"/>
        <end position="24"/>
    </location>
</feature>
<dbReference type="InterPro" id="IPR025661">
    <property type="entry name" value="Pept_asp_AS"/>
</dbReference>
<dbReference type="PROSITE" id="PS00640">
    <property type="entry name" value="THIOL_PROTEASE_ASN"/>
    <property type="match status" value="1"/>
</dbReference>
<evidence type="ECO:0000259" key="9">
    <source>
        <dbReference type="SMART" id="SM00848"/>
    </source>
</evidence>
<keyword evidence="5" id="KW-0788">Thiol protease</keyword>
<accession>A0AAD6EU50</accession>
<dbReference type="PROSITE" id="PS00639">
    <property type="entry name" value="THIOL_PROTEASE_HIS"/>
    <property type="match status" value="1"/>
</dbReference>
<dbReference type="SMART" id="SM00645">
    <property type="entry name" value="Pept_C1"/>
    <property type="match status" value="1"/>
</dbReference>
<proteinExistence type="inferred from homology"/>
<protein>
    <submittedName>
        <fullName evidence="10">Uncharacterized protein</fullName>
    </submittedName>
</protein>
<organism evidence="10 11">
    <name type="scientific">Rhynchospora tenuis</name>
    <dbReference type="NCBI Taxonomy" id="198213"/>
    <lineage>
        <taxon>Eukaryota</taxon>
        <taxon>Viridiplantae</taxon>
        <taxon>Streptophyta</taxon>
        <taxon>Embryophyta</taxon>
        <taxon>Tracheophyta</taxon>
        <taxon>Spermatophyta</taxon>
        <taxon>Magnoliopsida</taxon>
        <taxon>Liliopsida</taxon>
        <taxon>Poales</taxon>
        <taxon>Cyperaceae</taxon>
        <taxon>Cyperoideae</taxon>
        <taxon>Rhynchosporeae</taxon>
        <taxon>Rhynchospora</taxon>
    </lineage>
</organism>
<dbReference type="AlphaFoldDB" id="A0AAD6EU50"/>
<keyword evidence="6" id="KW-1015">Disulfide bond</keyword>
<dbReference type="SUPFAM" id="SSF54001">
    <property type="entry name" value="Cysteine proteinases"/>
    <property type="match status" value="1"/>
</dbReference>
<evidence type="ECO:0000256" key="7">
    <source>
        <dbReference type="SAM" id="SignalP"/>
    </source>
</evidence>
<keyword evidence="2" id="KW-0645">Protease</keyword>
<evidence type="ECO:0000256" key="3">
    <source>
        <dbReference type="ARBA" id="ARBA00022729"/>
    </source>
</evidence>
<reference evidence="10 11" key="1">
    <citation type="journal article" date="2022" name="Cell">
        <title>Repeat-based holocentromeres influence genome architecture and karyotype evolution.</title>
        <authorList>
            <person name="Hofstatter P.G."/>
            <person name="Thangavel G."/>
            <person name="Lux T."/>
            <person name="Neumann P."/>
            <person name="Vondrak T."/>
            <person name="Novak P."/>
            <person name="Zhang M."/>
            <person name="Costa L."/>
            <person name="Castellani M."/>
            <person name="Scott A."/>
            <person name="Toegelov H."/>
            <person name="Fuchs J."/>
            <person name="Mata-Sucre Y."/>
            <person name="Dias Y."/>
            <person name="Vanzela A.L.L."/>
            <person name="Huettel B."/>
            <person name="Almeida C.C.S."/>
            <person name="Simkova H."/>
            <person name="Souza G."/>
            <person name="Pedrosa-Harand A."/>
            <person name="Macas J."/>
            <person name="Mayer K.F.X."/>
            <person name="Houben A."/>
            <person name="Marques A."/>
        </authorList>
    </citation>
    <scope>NUCLEOTIDE SEQUENCE [LARGE SCALE GENOMIC DNA]</scope>
    <source>
        <strain evidence="10">RhyTen1mFocal</strain>
    </source>
</reference>
<dbReference type="SMART" id="SM00848">
    <property type="entry name" value="Inhibitor_I29"/>
    <property type="match status" value="1"/>
</dbReference>
<comment type="caution">
    <text evidence="10">The sequence shown here is derived from an EMBL/GenBank/DDBJ whole genome shotgun (WGS) entry which is preliminary data.</text>
</comment>
<dbReference type="Pfam" id="PF08246">
    <property type="entry name" value="Inhibitor_I29"/>
    <property type="match status" value="1"/>
</dbReference>
<dbReference type="CDD" id="cd02248">
    <property type="entry name" value="Peptidase_C1A"/>
    <property type="match status" value="1"/>
</dbReference>
<dbReference type="Pfam" id="PF00112">
    <property type="entry name" value="Peptidase_C1"/>
    <property type="match status" value="1"/>
</dbReference>
<dbReference type="InterPro" id="IPR013201">
    <property type="entry name" value="Prot_inhib_I29"/>
</dbReference>
<dbReference type="InterPro" id="IPR013128">
    <property type="entry name" value="Peptidase_C1A"/>
</dbReference>
<sequence length="335" mass="37090">MAFYYSFLFVLYCSLLMLCSLATGSIILTNTLHERFEKWVFEHGKNYSGPEERQYRLEVFTNNVNFIEKFNREKKYGYNLSINHFADLTNEEFVAKRGGVTTSALALRPSSELDTASLPPSVDWRTKGAVTAIKDQGSCGSCWAFAAVAALEGIVKIKTGELKSLSEQELVDCVTANEGCSGGWSDKAFEFIISNGGIASEAEYPYNGTQSKCRANIINQNDITSIRGYGTLPRKNESMLMAAVAQQPVVVYIDSSSSNFQFYSGDGIYDGPCGVKLDHAVTIVGYGENRGEKYWIVKNSWGKTWGDNGYIYLAKDVEKKSGMCGLAIHGYYPII</sequence>
<dbReference type="InterPro" id="IPR038765">
    <property type="entry name" value="Papain-like_cys_pep_sf"/>
</dbReference>
<evidence type="ECO:0000313" key="10">
    <source>
        <dbReference type="EMBL" id="KAJ3701169.1"/>
    </source>
</evidence>
<evidence type="ECO:0000256" key="4">
    <source>
        <dbReference type="ARBA" id="ARBA00022801"/>
    </source>
</evidence>
<evidence type="ECO:0000313" key="11">
    <source>
        <dbReference type="Proteomes" id="UP001210211"/>
    </source>
</evidence>
<evidence type="ECO:0000256" key="5">
    <source>
        <dbReference type="ARBA" id="ARBA00022807"/>
    </source>
</evidence>
<dbReference type="PRINTS" id="PR00705">
    <property type="entry name" value="PAPAIN"/>
</dbReference>
<dbReference type="InterPro" id="IPR039417">
    <property type="entry name" value="Peptidase_C1A_papain-like"/>
</dbReference>
<dbReference type="InterPro" id="IPR000668">
    <property type="entry name" value="Peptidase_C1A_C"/>
</dbReference>
<feature type="chain" id="PRO_5041954668" evidence="7">
    <location>
        <begin position="25"/>
        <end position="335"/>
    </location>
</feature>
<dbReference type="Proteomes" id="UP001210211">
    <property type="component" value="Unassembled WGS sequence"/>
</dbReference>
<name>A0AAD6EU50_9POAL</name>